<evidence type="ECO:0000259" key="3">
    <source>
        <dbReference type="Pfam" id="PF05175"/>
    </source>
</evidence>
<dbReference type="Pfam" id="PF05175">
    <property type="entry name" value="MTS"/>
    <property type="match status" value="1"/>
</dbReference>
<dbReference type="InterPro" id="IPR002052">
    <property type="entry name" value="DNA_methylase_N6_adenine_CS"/>
</dbReference>
<dbReference type="GO" id="GO:0032259">
    <property type="term" value="P:methylation"/>
    <property type="evidence" value="ECO:0007669"/>
    <property type="project" value="UniProtKB-KW"/>
</dbReference>
<dbReference type="InterPro" id="IPR029063">
    <property type="entry name" value="SAM-dependent_MTases_sf"/>
</dbReference>
<dbReference type="PANTHER" id="PTHR47739:SF1">
    <property type="entry name" value="TRNA1(VAL) (ADENINE(37)-N6)-METHYLTRANSFERASE"/>
    <property type="match status" value="1"/>
</dbReference>
<keyword evidence="2" id="KW-0949">S-adenosyl-L-methionine</keyword>
<accession>A0A1H3JQ31</accession>
<dbReference type="SUPFAM" id="SSF53335">
    <property type="entry name" value="S-adenosyl-L-methionine-dependent methyltransferases"/>
    <property type="match status" value="1"/>
</dbReference>
<dbReference type="InterPro" id="IPR050210">
    <property type="entry name" value="tRNA_Adenine-N(6)_MTase"/>
</dbReference>
<dbReference type="EMBL" id="FNPR01000002">
    <property type="protein sequence ID" value="SDY42043.1"/>
    <property type="molecule type" value="Genomic_DNA"/>
</dbReference>
<dbReference type="AlphaFoldDB" id="A0A1H3JQ31"/>
<keyword evidence="5" id="KW-1185">Reference proteome</keyword>
<name>A0A1H3JQ31_9RHOB</name>
<protein>
    <submittedName>
        <fullName evidence="4">tRNA1(Val) A37 N6-methylase TrmN6</fullName>
    </submittedName>
</protein>
<keyword evidence="1 4" id="KW-0808">Transferase</keyword>
<evidence type="ECO:0000313" key="5">
    <source>
        <dbReference type="Proteomes" id="UP000199026"/>
    </source>
</evidence>
<sequence>MTRLQRHCGTTGWTSMSIPDLTHDAFLGGRLKLWQPKQGYRAGVDPVLLAASIAAKAGESVLDLGCGAGAAALCLGRRVEGLELHGLELQPFYAELAEKNAAENEIPFTVHQGDVADMPAALKERRFHHVLTNPPYFDRETGSKAPDTLRETAMGGASLPLWLEAAARRLLPKGYLTLICRAERVPELLAGLPDYLGSCELWPILPRAGQPSQLVLLRARHSGRAAFRLHAGLLMHKGVAHTADAESYTDEIAEVLRNAVSLPFPKK</sequence>
<dbReference type="InterPro" id="IPR007848">
    <property type="entry name" value="Small_mtfrase_dom"/>
</dbReference>
<proteinExistence type="predicted"/>
<evidence type="ECO:0000256" key="2">
    <source>
        <dbReference type="ARBA" id="ARBA00022691"/>
    </source>
</evidence>
<dbReference type="PROSITE" id="PS00092">
    <property type="entry name" value="N6_MTASE"/>
    <property type="match status" value="1"/>
</dbReference>
<feature type="domain" description="Methyltransferase small" evidence="3">
    <location>
        <begin position="48"/>
        <end position="140"/>
    </location>
</feature>
<dbReference type="STRING" id="576131.SAMN05444486_102105"/>
<evidence type="ECO:0000256" key="1">
    <source>
        <dbReference type="ARBA" id="ARBA00022603"/>
    </source>
</evidence>
<reference evidence="4 5" key="1">
    <citation type="submission" date="2016-10" db="EMBL/GenBank/DDBJ databases">
        <authorList>
            <person name="de Groot N.N."/>
        </authorList>
    </citation>
    <scope>NUCLEOTIDE SEQUENCE [LARGE SCALE GENOMIC DNA]</scope>
    <source>
        <strain evidence="4 5">DSM 24677</strain>
    </source>
</reference>
<dbReference type="CDD" id="cd02440">
    <property type="entry name" value="AdoMet_MTases"/>
    <property type="match status" value="1"/>
</dbReference>
<dbReference type="Gene3D" id="3.40.50.150">
    <property type="entry name" value="Vaccinia Virus protein VP39"/>
    <property type="match status" value="1"/>
</dbReference>
<dbReference type="PANTHER" id="PTHR47739">
    <property type="entry name" value="TRNA1(VAL) (ADENINE(37)-N6)-METHYLTRANSFERASE"/>
    <property type="match status" value="1"/>
</dbReference>
<dbReference type="GO" id="GO:0003676">
    <property type="term" value="F:nucleic acid binding"/>
    <property type="evidence" value="ECO:0007669"/>
    <property type="project" value="InterPro"/>
</dbReference>
<dbReference type="GO" id="GO:0008170">
    <property type="term" value="F:N-methyltransferase activity"/>
    <property type="evidence" value="ECO:0007669"/>
    <property type="project" value="UniProtKB-ARBA"/>
</dbReference>
<keyword evidence="1 4" id="KW-0489">Methyltransferase</keyword>
<organism evidence="4 5">
    <name type="scientific">Lentibacter algarum</name>
    <dbReference type="NCBI Taxonomy" id="576131"/>
    <lineage>
        <taxon>Bacteria</taxon>
        <taxon>Pseudomonadati</taxon>
        <taxon>Pseudomonadota</taxon>
        <taxon>Alphaproteobacteria</taxon>
        <taxon>Rhodobacterales</taxon>
        <taxon>Roseobacteraceae</taxon>
        <taxon>Lentibacter</taxon>
    </lineage>
</organism>
<dbReference type="Proteomes" id="UP000199026">
    <property type="component" value="Unassembled WGS sequence"/>
</dbReference>
<dbReference type="GO" id="GO:0008757">
    <property type="term" value="F:S-adenosylmethionine-dependent methyltransferase activity"/>
    <property type="evidence" value="ECO:0007669"/>
    <property type="project" value="UniProtKB-ARBA"/>
</dbReference>
<evidence type="ECO:0000313" key="4">
    <source>
        <dbReference type="EMBL" id="SDY42043.1"/>
    </source>
</evidence>
<gene>
    <name evidence="4" type="ORF">SAMN05444486_102105</name>
</gene>